<feature type="transmembrane region" description="Helical" evidence="14">
    <location>
        <begin position="78"/>
        <end position="98"/>
    </location>
</feature>
<evidence type="ECO:0000256" key="2">
    <source>
        <dbReference type="ARBA" id="ARBA00004651"/>
    </source>
</evidence>
<evidence type="ECO:0000256" key="8">
    <source>
        <dbReference type="ARBA" id="ARBA00022741"/>
    </source>
</evidence>
<keyword evidence="12" id="KW-0902">Two-component regulatory system</keyword>
<dbReference type="CDD" id="cd00082">
    <property type="entry name" value="HisKA"/>
    <property type="match status" value="1"/>
</dbReference>
<evidence type="ECO:0000256" key="14">
    <source>
        <dbReference type="SAM" id="Phobius"/>
    </source>
</evidence>
<dbReference type="InterPro" id="IPR005467">
    <property type="entry name" value="His_kinase_dom"/>
</dbReference>
<dbReference type="EC" id="2.7.13.3" evidence="3"/>
<evidence type="ECO:0000256" key="10">
    <source>
        <dbReference type="ARBA" id="ARBA00022840"/>
    </source>
</evidence>
<dbReference type="GO" id="GO:0000155">
    <property type="term" value="F:phosphorelay sensor kinase activity"/>
    <property type="evidence" value="ECO:0007669"/>
    <property type="project" value="InterPro"/>
</dbReference>
<evidence type="ECO:0000259" key="15">
    <source>
        <dbReference type="PROSITE" id="PS50109"/>
    </source>
</evidence>
<dbReference type="SUPFAM" id="SSF47384">
    <property type="entry name" value="Homodimeric domain of signal transducing histidine kinase"/>
    <property type="match status" value="1"/>
</dbReference>
<keyword evidence="7 14" id="KW-0812">Transmembrane</keyword>
<gene>
    <name evidence="17" type="ORF">CUS_6097</name>
</gene>
<comment type="caution">
    <text evidence="17">The sequence shown here is derived from an EMBL/GenBank/DDBJ whole genome shotgun (WGS) entry which is preliminary data.</text>
</comment>
<evidence type="ECO:0000313" key="17">
    <source>
        <dbReference type="EMBL" id="EGC02794.1"/>
    </source>
</evidence>
<dbReference type="Proteomes" id="UP000004259">
    <property type="component" value="Unassembled WGS sequence"/>
</dbReference>
<evidence type="ECO:0000256" key="11">
    <source>
        <dbReference type="ARBA" id="ARBA00022989"/>
    </source>
</evidence>
<dbReference type="InterPro" id="IPR050398">
    <property type="entry name" value="HssS/ArlS-like"/>
</dbReference>
<dbReference type="PROSITE" id="PS50885">
    <property type="entry name" value="HAMP"/>
    <property type="match status" value="1"/>
</dbReference>
<keyword evidence="10" id="KW-0067">ATP-binding</keyword>
<evidence type="ECO:0000313" key="18">
    <source>
        <dbReference type="Proteomes" id="UP000004259"/>
    </source>
</evidence>
<evidence type="ECO:0000256" key="12">
    <source>
        <dbReference type="ARBA" id="ARBA00023012"/>
    </source>
</evidence>
<feature type="domain" description="HAMP" evidence="16">
    <location>
        <begin position="98"/>
        <end position="150"/>
    </location>
</feature>
<reference evidence="17 18" key="1">
    <citation type="submission" date="2011-02" db="EMBL/GenBank/DDBJ databases">
        <authorList>
            <person name="Nelson K.E."/>
            <person name="Sutton G."/>
            <person name="Torralba M."/>
            <person name="Durkin S."/>
            <person name="Harkins D."/>
            <person name="Montgomery R."/>
            <person name="Ziemer C."/>
            <person name="Klaassens E."/>
            <person name="Ocuiv P."/>
            <person name="Morrison M."/>
        </authorList>
    </citation>
    <scope>NUCLEOTIDE SEQUENCE [LARGE SCALE GENOMIC DNA]</scope>
    <source>
        <strain evidence="17 18">8</strain>
    </source>
</reference>
<evidence type="ECO:0000256" key="4">
    <source>
        <dbReference type="ARBA" id="ARBA00022475"/>
    </source>
</evidence>
<keyword evidence="13 14" id="KW-0472">Membrane</keyword>
<dbReference type="InterPro" id="IPR003661">
    <property type="entry name" value="HisK_dim/P_dom"/>
</dbReference>
<evidence type="ECO:0000256" key="13">
    <source>
        <dbReference type="ARBA" id="ARBA00023136"/>
    </source>
</evidence>
<dbReference type="Gene3D" id="3.30.565.10">
    <property type="entry name" value="Histidine kinase-like ATPase, C-terminal domain"/>
    <property type="match status" value="1"/>
</dbReference>
<keyword evidence="5" id="KW-0597">Phosphoprotein</keyword>
<keyword evidence="6" id="KW-0808">Transferase</keyword>
<keyword evidence="8" id="KW-0547">Nucleotide-binding</keyword>
<dbReference type="SMART" id="SM00387">
    <property type="entry name" value="HATPase_c"/>
    <property type="match status" value="1"/>
</dbReference>
<organism evidence="17 18">
    <name type="scientific">Ruminococcus albus 8</name>
    <dbReference type="NCBI Taxonomy" id="246199"/>
    <lineage>
        <taxon>Bacteria</taxon>
        <taxon>Bacillati</taxon>
        <taxon>Bacillota</taxon>
        <taxon>Clostridia</taxon>
        <taxon>Eubacteriales</taxon>
        <taxon>Oscillospiraceae</taxon>
        <taxon>Ruminococcus</taxon>
    </lineage>
</organism>
<dbReference type="EMBL" id="ADKM02000086">
    <property type="protein sequence ID" value="EGC02794.1"/>
    <property type="molecule type" value="Genomic_DNA"/>
</dbReference>
<dbReference type="PANTHER" id="PTHR45528:SF1">
    <property type="entry name" value="SENSOR HISTIDINE KINASE CPXA"/>
    <property type="match status" value="1"/>
</dbReference>
<dbReference type="CDD" id="cd06225">
    <property type="entry name" value="HAMP"/>
    <property type="match status" value="1"/>
</dbReference>
<feature type="domain" description="Histidine kinase" evidence="15">
    <location>
        <begin position="165"/>
        <end position="373"/>
    </location>
</feature>
<dbReference type="Pfam" id="PF02518">
    <property type="entry name" value="HATPase_c"/>
    <property type="match status" value="1"/>
</dbReference>
<dbReference type="AlphaFoldDB" id="E9SD81"/>
<keyword evidence="18" id="KW-1185">Reference proteome</keyword>
<evidence type="ECO:0000256" key="1">
    <source>
        <dbReference type="ARBA" id="ARBA00000085"/>
    </source>
</evidence>
<dbReference type="SUPFAM" id="SSF55874">
    <property type="entry name" value="ATPase domain of HSP90 chaperone/DNA topoisomerase II/histidine kinase"/>
    <property type="match status" value="1"/>
</dbReference>
<keyword evidence="4" id="KW-1003">Cell membrane</keyword>
<dbReference type="Gene3D" id="6.10.340.10">
    <property type="match status" value="1"/>
</dbReference>
<dbReference type="Gene3D" id="1.10.287.130">
    <property type="match status" value="1"/>
</dbReference>
<evidence type="ECO:0000259" key="16">
    <source>
        <dbReference type="PROSITE" id="PS50885"/>
    </source>
</evidence>
<dbReference type="PANTHER" id="PTHR45528">
    <property type="entry name" value="SENSOR HISTIDINE KINASE CPXA"/>
    <property type="match status" value="1"/>
</dbReference>
<dbReference type="InterPro" id="IPR003594">
    <property type="entry name" value="HATPase_dom"/>
</dbReference>
<accession>E9SD81</accession>
<comment type="catalytic activity">
    <reaction evidence="1">
        <text>ATP + protein L-histidine = ADP + protein N-phospho-L-histidine.</text>
        <dbReference type="EC" id="2.7.13.3"/>
    </reaction>
</comment>
<comment type="subcellular location">
    <subcellularLocation>
        <location evidence="2">Cell membrane</location>
        <topology evidence="2">Multi-pass membrane protein</topology>
    </subcellularLocation>
</comment>
<name>E9SD81_RUMAL</name>
<evidence type="ECO:0000256" key="6">
    <source>
        <dbReference type="ARBA" id="ARBA00022679"/>
    </source>
</evidence>
<evidence type="ECO:0000256" key="9">
    <source>
        <dbReference type="ARBA" id="ARBA00022777"/>
    </source>
</evidence>
<dbReference type="STRING" id="246199.CUS_6097"/>
<dbReference type="GO" id="GO:0005886">
    <property type="term" value="C:plasma membrane"/>
    <property type="evidence" value="ECO:0007669"/>
    <property type="project" value="UniProtKB-SubCell"/>
</dbReference>
<dbReference type="InterPro" id="IPR036890">
    <property type="entry name" value="HATPase_C_sf"/>
</dbReference>
<dbReference type="GO" id="GO:0005524">
    <property type="term" value="F:ATP binding"/>
    <property type="evidence" value="ECO:0007669"/>
    <property type="project" value="UniProtKB-KW"/>
</dbReference>
<dbReference type="InterPro" id="IPR036097">
    <property type="entry name" value="HisK_dim/P_sf"/>
</dbReference>
<dbReference type="SMART" id="SM00388">
    <property type="entry name" value="HisKA"/>
    <property type="match status" value="1"/>
</dbReference>
<dbReference type="eggNOG" id="COG2205">
    <property type="taxonomic scope" value="Bacteria"/>
</dbReference>
<sequence>MNRLLTAAIAFALVMIGITAAAVIRGKEKSDPTGGWAVELNEIENLIEQGDTEKASACARELRQEMRRAETAVPDHTLPVMCGICLLFLGGVSCYCWVVMIRPFHKLSDFAERVALGDLDTPLEYQRTNWFGKFTWAFDSMRREIQRARACEKEAVENNKTVIASLSHDIKTPVSSIRAYAEALELGMDGDPEKRGRYISVIMRKCDEVSKLTDDLLTHSLSDLDKLKMNPERFELNGFLYEILEDISAGRDDVRFEKPAYSIEVFADKGRTAQIAENLINNARKYAKTDISISVTRDEHMAHIKFRDYGGGIPDKDMPFIFGKFYRGSNTADERGAGLGLFIVKYIAEQSGGEVKLRNCGGAEVTVSLPTAQDGGDMS</sequence>
<dbReference type="PROSITE" id="PS50109">
    <property type="entry name" value="HIS_KIN"/>
    <property type="match status" value="1"/>
</dbReference>
<protein>
    <recommendedName>
        <fullName evidence="3">histidine kinase</fullName>
        <ecNumber evidence="3">2.7.13.3</ecNumber>
    </recommendedName>
</protein>
<dbReference type="InterPro" id="IPR004358">
    <property type="entry name" value="Sig_transdc_His_kin-like_C"/>
</dbReference>
<dbReference type="CDD" id="cd00075">
    <property type="entry name" value="HATPase"/>
    <property type="match status" value="1"/>
</dbReference>
<proteinExistence type="predicted"/>
<evidence type="ECO:0000256" key="5">
    <source>
        <dbReference type="ARBA" id="ARBA00022553"/>
    </source>
</evidence>
<evidence type="ECO:0000256" key="3">
    <source>
        <dbReference type="ARBA" id="ARBA00012438"/>
    </source>
</evidence>
<keyword evidence="9 17" id="KW-0418">Kinase</keyword>
<dbReference type="OrthoDB" id="9780718at2"/>
<dbReference type="SUPFAM" id="SSF158472">
    <property type="entry name" value="HAMP domain-like"/>
    <property type="match status" value="1"/>
</dbReference>
<evidence type="ECO:0000256" key="7">
    <source>
        <dbReference type="ARBA" id="ARBA00022692"/>
    </source>
</evidence>
<dbReference type="RefSeq" id="WP_002850164.1">
    <property type="nucleotide sequence ID" value="NZ_ADKM02000086.1"/>
</dbReference>
<keyword evidence="11 14" id="KW-1133">Transmembrane helix</keyword>
<dbReference type="Pfam" id="PF00512">
    <property type="entry name" value="HisKA"/>
    <property type="match status" value="1"/>
</dbReference>
<dbReference type="InterPro" id="IPR003660">
    <property type="entry name" value="HAMP_dom"/>
</dbReference>
<dbReference type="PRINTS" id="PR00344">
    <property type="entry name" value="BCTRLSENSOR"/>
</dbReference>